<evidence type="ECO:0000256" key="8">
    <source>
        <dbReference type="SAM" id="Phobius"/>
    </source>
</evidence>
<dbReference type="Proteomes" id="UP000030661">
    <property type="component" value="Unassembled WGS sequence"/>
</dbReference>
<evidence type="ECO:0000259" key="9">
    <source>
        <dbReference type="Pfam" id="PF13231"/>
    </source>
</evidence>
<evidence type="ECO:0000313" key="10">
    <source>
        <dbReference type="EMBL" id="GAK57887.1"/>
    </source>
</evidence>
<feature type="transmembrane region" description="Helical" evidence="8">
    <location>
        <begin position="746"/>
        <end position="764"/>
    </location>
</feature>
<feature type="domain" description="Glycosyltransferase RgtA/B/C/D-like" evidence="9">
    <location>
        <begin position="483"/>
        <end position="633"/>
    </location>
</feature>
<evidence type="ECO:0000256" key="6">
    <source>
        <dbReference type="ARBA" id="ARBA00022989"/>
    </source>
</evidence>
<evidence type="ECO:0000256" key="1">
    <source>
        <dbReference type="ARBA" id="ARBA00004651"/>
    </source>
</evidence>
<dbReference type="GO" id="GO:0016763">
    <property type="term" value="F:pentosyltransferase activity"/>
    <property type="evidence" value="ECO:0007669"/>
    <property type="project" value="TreeGrafter"/>
</dbReference>
<feature type="transmembrane region" description="Helical" evidence="8">
    <location>
        <begin position="796"/>
        <end position="814"/>
    </location>
</feature>
<feature type="transmembrane region" description="Helical" evidence="8">
    <location>
        <begin position="388"/>
        <end position="407"/>
    </location>
</feature>
<evidence type="ECO:0000256" key="4">
    <source>
        <dbReference type="ARBA" id="ARBA00022679"/>
    </source>
</evidence>
<keyword evidence="6 8" id="KW-1133">Transmembrane helix</keyword>
<dbReference type="GO" id="GO:0009103">
    <property type="term" value="P:lipopolysaccharide biosynthetic process"/>
    <property type="evidence" value="ECO:0007669"/>
    <property type="project" value="UniProtKB-ARBA"/>
</dbReference>
<dbReference type="eggNOG" id="COG1807">
    <property type="taxonomic scope" value="Bacteria"/>
</dbReference>
<proteinExistence type="predicted"/>
<keyword evidence="2" id="KW-1003">Cell membrane</keyword>
<name>A0A081BZY2_VECG1</name>
<sequence>MLSQFYYLLTFETDYFFSAVCIVLWLLLLFSAPIFLRQRRGKWIFWPGIVGSGVLAILLSLALGVVKTPHGLSATYYGNASWQPSDMKLERYFADGKGGRIDRFIDFHQNDFNIEYRFSRRPFSVIWEGSIFVPFESAYLAVRSNFDTWFSVDGRSPTMQIAAPTSLDIGTADARPYLRKNQWSFDEHRNTNPPMNFVWAIDDDPEILIGIPEVADYELLIRCRSFHAPGKPAQHIQVMLEKEVIGSVALREGWHVYAFPLPATLIEKVGIGSQRLIFEFSELIRVSDVNPDSRDRRTVAAAFDTIELRRLNSASPQTETTIMLERGLHTIQLRARSMVPDPFIQLVWQDDSSKTPRIIRSDDLFPKTSPEAIVSTYSQERVLLTITIFYKTVLTIWWIGLGVGFLARPFITFVWRKEAVVMLAIGLLAFAIRFVFLLEMRTLDPDFYFPTPGSDHATYAFMARGFFRGYWPNLTHQPFYFSPLIAFYMIAVSMMSGEHLIAVRIITALLGSIGVIFVYLIAKKTLNQATAYLAAIFCVCNSVLIFYDISLLSDPLVTVLNLLTLWLMLKWNDHLSFRITVMLGMTLGLTALSRGTIALLMPLFFFWTLKTGAGSIRRKISHFTLLCVVTAFVILPVTIRNYFADERHFFVPTNTAGGIVLWANLNPSSNGMGGYDPQALQEARNRMRTEGTTFGDEVQRFIVEQPADFLRLEFHKLKLFLRGYEVCDNWSYYIFRHVSKILRLPWLNFVIIAPLGLVGMLSAYRRWNALLLLYGFVFVQLLSALIFNAASRYRLPVVPVLSVFAAYGVWEISARIRQKRWATAVVLISLFVVMYLAFNYPDAARYYERNQGHPMPFSRVLRYWDLFYTW</sequence>
<feature type="transmembrane region" description="Helical" evidence="8">
    <location>
        <begin position="529"/>
        <end position="546"/>
    </location>
</feature>
<evidence type="ECO:0000256" key="2">
    <source>
        <dbReference type="ARBA" id="ARBA00022475"/>
    </source>
</evidence>
<accession>A0A081BZY2</accession>
<feature type="transmembrane region" description="Helical" evidence="8">
    <location>
        <begin position="821"/>
        <end position="838"/>
    </location>
</feature>
<dbReference type="PANTHER" id="PTHR33908">
    <property type="entry name" value="MANNOSYLTRANSFERASE YKCB-RELATED"/>
    <property type="match status" value="1"/>
</dbReference>
<keyword evidence="4" id="KW-0808">Transferase</keyword>
<dbReference type="PANTHER" id="PTHR33908:SF11">
    <property type="entry name" value="MEMBRANE PROTEIN"/>
    <property type="match status" value="1"/>
</dbReference>
<dbReference type="AlphaFoldDB" id="A0A081BZY2"/>
<reference evidence="10" key="1">
    <citation type="journal article" date="2015" name="PeerJ">
        <title>First genomic representation of candidate bacterial phylum KSB3 points to enhanced environmental sensing as a trigger of wastewater bulking.</title>
        <authorList>
            <person name="Sekiguchi Y."/>
            <person name="Ohashi A."/>
            <person name="Parks D.H."/>
            <person name="Yamauchi T."/>
            <person name="Tyson G.W."/>
            <person name="Hugenholtz P."/>
        </authorList>
    </citation>
    <scope>NUCLEOTIDE SEQUENCE [LARGE SCALE GENOMIC DNA]</scope>
</reference>
<keyword evidence="3" id="KW-0328">Glycosyltransferase</keyword>
<keyword evidence="11" id="KW-1185">Reference proteome</keyword>
<dbReference type="GO" id="GO:0005886">
    <property type="term" value="C:plasma membrane"/>
    <property type="evidence" value="ECO:0007669"/>
    <property type="project" value="UniProtKB-SubCell"/>
</dbReference>
<dbReference type="InterPro" id="IPR038731">
    <property type="entry name" value="RgtA/B/C-like"/>
</dbReference>
<protein>
    <submittedName>
        <fullName evidence="10">Tetratricopeptide TPR_2 repeat protein</fullName>
    </submittedName>
</protein>
<evidence type="ECO:0000313" key="11">
    <source>
        <dbReference type="Proteomes" id="UP000030661"/>
    </source>
</evidence>
<feature type="transmembrane region" description="Helical" evidence="8">
    <location>
        <begin position="581"/>
        <end position="608"/>
    </location>
</feature>
<dbReference type="InterPro" id="IPR050297">
    <property type="entry name" value="LipidA_mod_glycosyltrf_83"/>
</dbReference>
<dbReference type="HOGENOM" id="CLU_329747_0_0_0"/>
<evidence type="ECO:0000256" key="3">
    <source>
        <dbReference type="ARBA" id="ARBA00022676"/>
    </source>
</evidence>
<evidence type="ECO:0000256" key="5">
    <source>
        <dbReference type="ARBA" id="ARBA00022692"/>
    </source>
</evidence>
<dbReference type="STRING" id="1499967.U27_04859"/>
<feature type="transmembrane region" description="Helical" evidence="8">
    <location>
        <begin position="419"/>
        <end position="436"/>
    </location>
</feature>
<evidence type="ECO:0000256" key="7">
    <source>
        <dbReference type="ARBA" id="ARBA00023136"/>
    </source>
</evidence>
<organism evidence="10">
    <name type="scientific">Vecturithrix granuli</name>
    <dbReference type="NCBI Taxonomy" id="1499967"/>
    <lineage>
        <taxon>Bacteria</taxon>
        <taxon>Candidatus Moduliflexota</taxon>
        <taxon>Candidatus Vecturitrichia</taxon>
        <taxon>Candidatus Vecturitrichales</taxon>
        <taxon>Candidatus Vecturitrichaceae</taxon>
        <taxon>Candidatus Vecturithrix</taxon>
    </lineage>
</organism>
<dbReference type="Pfam" id="PF13231">
    <property type="entry name" value="PMT_2"/>
    <property type="match status" value="1"/>
</dbReference>
<dbReference type="EMBL" id="DF820466">
    <property type="protein sequence ID" value="GAK57887.1"/>
    <property type="molecule type" value="Genomic_DNA"/>
</dbReference>
<feature type="transmembrane region" description="Helical" evidence="8">
    <location>
        <begin position="501"/>
        <end position="522"/>
    </location>
</feature>
<feature type="transmembrane region" description="Helical" evidence="8">
    <location>
        <begin position="771"/>
        <end position="790"/>
    </location>
</feature>
<keyword evidence="5 8" id="KW-0812">Transmembrane</keyword>
<gene>
    <name evidence="10" type="ORF">U27_04859</name>
</gene>
<comment type="subcellular location">
    <subcellularLocation>
        <location evidence="1">Cell membrane</location>
        <topology evidence="1">Multi-pass membrane protein</topology>
    </subcellularLocation>
</comment>
<keyword evidence="7 8" id="KW-0472">Membrane</keyword>
<feature type="transmembrane region" description="Helical" evidence="8">
    <location>
        <begin position="43"/>
        <end position="66"/>
    </location>
</feature>
<feature type="transmembrane region" description="Helical" evidence="8">
    <location>
        <begin position="620"/>
        <end position="637"/>
    </location>
</feature>
<feature type="transmembrane region" description="Helical" evidence="8">
    <location>
        <begin position="15"/>
        <end position="36"/>
    </location>
</feature>